<keyword evidence="2" id="KW-1185">Reference proteome</keyword>
<organism evidence="1 2">
    <name type="scientific">Methanoregula formicica (strain DSM 22288 / NBRC 105244 / SMSP)</name>
    <dbReference type="NCBI Taxonomy" id="593750"/>
    <lineage>
        <taxon>Archaea</taxon>
        <taxon>Methanobacteriati</taxon>
        <taxon>Methanobacteriota</taxon>
        <taxon>Stenosarchaea group</taxon>
        <taxon>Methanomicrobia</taxon>
        <taxon>Methanomicrobiales</taxon>
        <taxon>Methanoregulaceae</taxon>
        <taxon>Methanoregula</taxon>
    </lineage>
</organism>
<dbReference type="HOGENOM" id="CLU_083918_3_2_2"/>
<proteinExistence type="predicted"/>
<evidence type="ECO:0000313" key="2">
    <source>
        <dbReference type="Proteomes" id="UP000010824"/>
    </source>
</evidence>
<name>L0HE18_METFS</name>
<accession>L0HE18</accession>
<dbReference type="RefSeq" id="WP_015284995.1">
    <property type="nucleotide sequence ID" value="NC_019943.1"/>
</dbReference>
<dbReference type="InterPro" id="IPR008914">
    <property type="entry name" value="PEBP"/>
</dbReference>
<dbReference type="AlphaFoldDB" id="L0HE18"/>
<protein>
    <submittedName>
        <fullName evidence="1">Raf kinase inhibitor-like protein, YbhB/YbcL family</fullName>
    </submittedName>
</protein>
<dbReference type="InParanoid" id="L0HE18"/>
<dbReference type="CDD" id="cd00865">
    <property type="entry name" value="PEBP_bact_arch"/>
    <property type="match status" value="1"/>
</dbReference>
<evidence type="ECO:0000313" key="1">
    <source>
        <dbReference type="EMBL" id="AGB02031.1"/>
    </source>
</evidence>
<dbReference type="eggNOG" id="arCOG04702">
    <property type="taxonomic scope" value="Archaea"/>
</dbReference>
<dbReference type="InterPro" id="IPR005247">
    <property type="entry name" value="YbhB_YbcL/LppC-like"/>
</dbReference>
<dbReference type="KEGG" id="mfo:Metfor_0979"/>
<reference evidence="1 2" key="2">
    <citation type="journal article" date="2014" name="Genome Announc.">
        <title>Complete Genome Sequence of Methanoregula formicica SMSPT, a Mesophilic Hydrogenotrophic Methanogen Isolated from a Methanogenic Upflow Anaerobic Sludge Blanket Reactor.</title>
        <authorList>
            <person name="Yamamoto K."/>
            <person name="Tamaki H."/>
            <person name="Cadillo-Quiroz H."/>
            <person name="Imachi H."/>
            <person name="Kyrpides N."/>
            <person name="Woyke T."/>
            <person name="Goodwin L."/>
            <person name="Zinder S.H."/>
            <person name="Kamagata Y."/>
            <person name="Liu W.T."/>
        </authorList>
    </citation>
    <scope>NUCLEOTIDE SEQUENCE [LARGE SCALE GENOMIC DNA]</scope>
    <source>
        <strain evidence="2">DSM 22288 / NBRC 105244 / SMSP</strain>
    </source>
</reference>
<dbReference type="Gene3D" id="3.90.280.10">
    <property type="entry name" value="PEBP-like"/>
    <property type="match status" value="1"/>
</dbReference>
<reference evidence="2" key="1">
    <citation type="submission" date="2011-12" db="EMBL/GenBank/DDBJ databases">
        <title>Complete sequence of Methanoregula formicicum SMSP.</title>
        <authorList>
            <person name="Lucas S."/>
            <person name="Han J."/>
            <person name="Lapidus A."/>
            <person name="Cheng J.-F."/>
            <person name="Goodwin L."/>
            <person name="Pitluck S."/>
            <person name="Peters L."/>
            <person name="Ovchinnikova G."/>
            <person name="Teshima H."/>
            <person name="Detter J.C."/>
            <person name="Han C."/>
            <person name="Tapia R."/>
            <person name="Land M."/>
            <person name="Hauser L."/>
            <person name="Kyrpides N."/>
            <person name="Ivanova N."/>
            <person name="Pagani I."/>
            <person name="Imachi H."/>
            <person name="Tamaki H."/>
            <person name="Sekiguchi Y."/>
            <person name="Kamagata Y."/>
            <person name="Cadillo-Quiroz H."/>
            <person name="Zinder S."/>
            <person name="Liu W.-T."/>
            <person name="Woyke T."/>
        </authorList>
    </citation>
    <scope>NUCLEOTIDE SEQUENCE [LARGE SCALE GENOMIC DNA]</scope>
    <source>
        <strain evidence="2">DSM 22288 / NBRC 105244 / SMSP</strain>
    </source>
</reference>
<dbReference type="OrthoDB" id="28720at2157"/>
<dbReference type="EMBL" id="CP003167">
    <property type="protein sequence ID" value="AGB02031.1"/>
    <property type="molecule type" value="Genomic_DNA"/>
</dbReference>
<dbReference type="GeneID" id="14310292"/>
<gene>
    <name evidence="1" type="ordered locus">Metfor_0979</name>
</gene>
<dbReference type="Pfam" id="PF01161">
    <property type="entry name" value="PBP"/>
    <property type="match status" value="1"/>
</dbReference>
<dbReference type="STRING" id="593750.Metfor_0979"/>
<sequence length="152" mass="16235">MDPLSVSLDFLEFPPSHTCDGGNLSPRIYLKKISPAAVSVAVMVFNPFEKSCCSFTPWICWNLPPSPVIPEGIPPGEMVTAPVPAVQGITDHGTIGYTGPCPAPGTMIRYLFRVYILDTMLDLPPGADKHALVAALKGHVLQYGETAAVASR</sequence>
<dbReference type="NCBIfam" id="TIGR00481">
    <property type="entry name" value="YbhB/YbcL family Raf kinase inhibitor-like protein"/>
    <property type="match status" value="1"/>
</dbReference>
<dbReference type="InterPro" id="IPR036610">
    <property type="entry name" value="PEBP-like_sf"/>
</dbReference>
<dbReference type="Proteomes" id="UP000010824">
    <property type="component" value="Chromosome"/>
</dbReference>
<dbReference type="SUPFAM" id="SSF49777">
    <property type="entry name" value="PEBP-like"/>
    <property type="match status" value="1"/>
</dbReference>